<comment type="caution">
    <text evidence="4">The sequence shown here is derived from an EMBL/GenBank/DDBJ whole genome shotgun (WGS) entry which is preliminary data.</text>
</comment>
<evidence type="ECO:0000313" key="5">
    <source>
        <dbReference type="Proteomes" id="UP001595916"/>
    </source>
</evidence>
<feature type="domain" description="Glycosyltransferase 2-like" evidence="3">
    <location>
        <begin position="68"/>
        <end position="197"/>
    </location>
</feature>
<dbReference type="EMBL" id="JBHSHL010000007">
    <property type="protein sequence ID" value="MFC4803866.1"/>
    <property type="molecule type" value="Genomic_DNA"/>
</dbReference>
<dbReference type="RefSeq" id="WP_379787334.1">
    <property type="nucleotide sequence ID" value="NZ_JBHSHL010000007.1"/>
</dbReference>
<dbReference type="Proteomes" id="UP001595916">
    <property type="component" value="Unassembled WGS sequence"/>
</dbReference>
<dbReference type="InterPro" id="IPR001173">
    <property type="entry name" value="Glyco_trans_2-like"/>
</dbReference>
<dbReference type="Pfam" id="PF00535">
    <property type="entry name" value="Glycos_transf_2"/>
    <property type="match status" value="1"/>
</dbReference>
<evidence type="ECO:0000256" key="1">
    <source>
        <dbReference type="ARBA" id="ARBA00022676"/>
    </source>
</evidence>
<gene>
    <name evidence="4" type="ORF">ACFO4R_02115</name>
</gene>
<dbReference type="InterPro" id="IPR029044">
    <property type="entry name" value="Nucleotide-diphossugar_trans"/>
</dbReference>
<dbReference type="PANTHER" id="PTHR22916">
    <property type="entry name" value="GLYCOSYLTRANSFERASE"/>
    <property type="match status" value="1"/>
</dbReference>
<dbReference type="PANTHER" id="PTHR22916:SF51">
    <property type="entry name" value="GLYCOSYLTRANSFERASE EPSH-RELATED"/>
    <property type="match status" value="1"/>
</dbReference>
<keyword evidence="2" id="KW-0808">Transferase</keyword>
<dbReference type="Gene3D" id="3.90.550.10">
    <property type="entry name" value="Spore Coat Polysaccharide Biosynthesis Protein SpsA, Chain A"/>
    <property type="match status" value="1"/>
</dbReference>
<evidence type="ECO:0000256" key="2">
    <source>
        <dbReference type="ARBA" id="ARBA00022679"/>
    </source>
</evidence>
<evidence type="ECO:0000259" key="3">
    <source>
        <dbReference type="Pfam" id="PF00535"/>
    </source>
</evidence>
<dbReference type="SUPFAM" id="SSF53448">
    <property type="entry name" value="Nucleotide-diphospho-sugar transferases"/>
    <property type="match status" value="1"/>
</dbReference>
<reference evidence="5" key="1">
    <citation type="journal article" date="2019" name="Int. J. Syst. Evol. Microbiol.">
        <title>The Global Catalogue of Microorganisms (GCM) 10K type strain sequencing project: providing services to taxonomists for standard genome sequencing and annotation.</title>
        <authorList>
            <consortium name="The Broad Institute Genomics Platform"/>
            <consortium name="The Broad Institute Genome Sequencing Center for Infectious Disease"/>
            <person name="Wu L."/>
            <person name="Ma J."/>
        </authorList>
    </citation>
    <scope>NUCLEOTIDE SEQUENCE [LARGE SCALE GENOMIC DNA]</scope>
    <source>
        <strain evidence="5">CCUG 46385</strain>
    </source>
</reference>
<proteinExistence type="predicted"/>
<protein>
    <submittedName>
        <fullName evidence="4">Glycosyltransferase family 2 protein</fullName>
    </submittedName>
</protein>
<accession>A0ABV9QJN8</accession>
<keyword evidence="5" id="KW-1185">Reference proteome</keyword>
<evidence type="ECO:0000313" key="4">
    <source>
        <dbReference type="EMBL" id="MFC4803866.1"/>
    </source>
</evidence>
<organism evidence="4 5">
    <name type="scientific">Filifactor villosus</name>
    <dbReference type="NCBI Taxonomy" id="29374"/>
    <lineage>
        <taxon>Bacteria</taxon>
        <taxon>Bacillati</taxon>
        <taxon>Bacillota</taxon>
        <taxon>Clostridia</taxon>
        <taxon>Peptostreptococcales</taxon>
        <taxon>Filifactoraceae</taxon>
        <taxon>Filifactor</taxon>
    </lineage>
</organism>
<dbReference type="CDD" id="cd00761">
    <property type="entry name" value="Glyco_tranf_GTA_type"/>
    <property type="match status" value="1"/>
</dbReference>
<keyword evidence="1" id="KW-0328">Glycosyltransferase</keyword>
<sequence>MMLKKIKKIVCLNSEIIQHLVSAAFFKSDISSFDECYQYLNTIHKDVRSGSLRVKQPKNEGAYRYDVSIIMTTYNRAHLVENCIESILSNVSKDSKYKVEYIFVNDGSKDNTEEVLEKYRHCPDVTVINQENGGLSKARNTGIDASSAKYLLFVDDDDLLIEGSIEKLLDVSRAGDYDIIEGAMVTVSKDGTQRKVRVAQVGEIQHPLGILKGFAWGKLLRKTIFDKIIFPEKYWFEDSINSALIYGDHIKAYMIADPVYKYFATQGSITSSHNNPKNLDSLYISMQLLKDRKELGLPFRQENYEYFLRMTDLTYQRTRKFDTKVRYCIFKITQYLQQEYYSGFSTEKTGYLQQTEEALLEDNFQKYVRACEFNILSKFS</sequence>
<name>A0ABV9QJN8_9FIRM</name>